<dbReference type="RefSeq" id="WP_133437159.1">
    <property type="nucleotide sequence ID" value="NZ_JAUFSA010000004.1"/>
</dbReference>
<feature type="region of interest" description="Disordered" evidence="1">
    <location>
        <begin position="98"/>
        <end position="120"/>
    </location>
</feature>
<accession>A0AAJ1SF89</accession>
<feature type="compositionally biased region" description="Low complexity" evidence="1">
    <location>
        <begin position="18"/>
        <end position="44"/>
    </location>
</feature>
<name>A0AAJ1SF89_9MYCO</name>
<dbReference type="Proteomes" id="UP001229081">
    <property type="component" value="Unassembled WGS sequence"/>
</dbReference>
<comment type="caution">
    <text evidence="2">The sequence shown here is derived from an EMBL/GenBank/DDBJ whole genome shotgun (WGS) entry which is preliminary data.</text>
</comment>
<protein>
    <submittedName>
        <fullName evidence="2">Uncharacterized protein</fullName>
    </submittedName>
</protein>
<dbReference type="AlphaFoldDB" id="A0AAJ1SF89"/>
<evidence type="ECO:0000256" key="1">
    <source>
        <dbReference type="SAM" id="MobiDB-lite"/>
    </source>
</evidence>
<evidence type="ECO:0000313" key="2">
    <source>
        <dbReference type="EMBL" id="MDP7739272.1"/>
    </source>
</evidence>
<feature type="region of interest" description="Disordered" evidence="1">
    <location>
        <begin position="1"/>
        <end position="44"/>
    </location>
</feature>
<evidence type="ECO:0000313" key="3">
    <source>
        <dbReference type="Proteomes" id="UP001229081"/>
    </source>
</evidence>
<dbReference type="EMBL" id="JAUFSA010000004">
    <property type="protein sequence ID" value="MDP7739272.1"/>
    <property type="molecule type" value="Genomic_DNA"/>
</dbReference>
<organism evidence="2 3">
    <name type="scientific">Mycobacterium paragordonae</name>
    <dbReference type="NCBI Taxonomy" id="1389713"/>
    <lineage>
        <taxon>Bacteria</taxon>
        <taxon>Bacillati</taxon>
        <taxon>Actinomycetota</taxon>
        <taxon>Actinomycetes</taxon>
        <taxon>Mycobacteriales</taxon>
        <taxon>Mycobacteriaceae</taxon>
        <taxon>Mycobacterium</taxon>
    </lineage>
</organism>
<reference evidence="2" key="1">
    <citation type="submission" date="2023-06" db="EMBL/GenBank/DDBJ databases">
        <title>Identification of two novel mycobacterium reveal diversities and complexities of Mycobacterium gordonae clade.</title>
        <authorList>
            <person name="Matsumoto Y."/>
            <person name="Nakamura S."/>
            <person name="Motooka D."/>
            <person name="Fukushima K."/>
        </authorList>
    </citation>
    <scope>NUCLEOTIDE SEQUENCE</scope>
    <source>
        <strain evidence="2">TY812</strain>
    </source>
</reference>
<gene>
    <name evidence="2" type="ORF">QXL92_31555</name>
</gene>
<sequence>MGTMGTKSKLDIETGQLASAGGKATSTQAGSATTAPPSPPSTVTSQLDAALALLATSSTTALTAADTADSAAATRQQAALTQSPPVFVAQDQRGAQDYTRAGASMPTPVMGRGSTGLVPS</sequence>
<proteinExistence type="predicted"/>